<gene>
    <name evidence="9" type="ORF">ERS852380_01923</name>
    <name evidence="10" type="ORF">GKD68_14160</name>
</gene>
<dbReference type="RefSeq" id="WP_034526856.1">
    <property type="nucleotide sequence ID" value="NZ_CABMKT010000002.1"/>
</dbReference>
<dbReference type="InterPro" id="IPR014941">
    <property type="entry name" value="FimB/Mfa2/Mfa3"/>
</dbReference>
<dbReference type="AlphaFoldDB" id="A0A174DUL3"/>
<evidence type="ECO:0000256" key="3">
    <source>
        <dbReference type="ARBA" id="ARBA00022729"/>
    </source>
</evidence>
<organism evidence="10 12">
    <name type="scientific">Parabacteroides distasonis</name>
    <dbReference type="NCBI Taxonomy" id="823"/>
    <lineage>
        <taxon>Bacteria</taxon>
        <taxon>Pseudomonadati</taxon>
        <taxon>Bacteroidota</taxon>
        <taxon>Bacteroidia</taxon>
        <taxon>Bacteroidales</taxon>
        <taxon>Tannerellaceae</taxon>
        <taxon>Parabacteroides</taxon>
    </lineage>
</organism>
<name>A0A174DUL3_PARDI</name>
<dbReference type="Proteomes" id="UP000432516">
    <property type="component" value="Unassembled WGS sequence"/>
</dbReference>
<dbReference type="PROSITE" id="PS51257">
    <property type="entry name" value="PROKAR_LIPOPROTEIN"/>
    <property type="match status" value="1"/>
</dbReference>
<dbReference type="Gene3D" id="2.60.40.2090">
    <property type="match status" value="1"/>
</dbReference>
<dbReference type="Gene3D" id="2.60.40.2100">
    <property type="match status" value="1"/>
</dbReference>
<proteinExistence type="inferred from homology"/>
<reference evidence="9 11" key="1">
    <citation type="submission" date="2015-09" db="EMBL/GenBank/DDBJ databases">
        <authorList>
            <consortium name="Pathogen Informatics"/>
        </authorList>
    </citation>
    <scope>NUCLEOTIDE SEQUENCE [LARGE SCALE GENOMIC DNA]</scope>
    <source>
        <strain evidence="9 11">2789STDY5608822</strain>
    </source>
</reference>
<evidence type="ECO:0000313" key="11">
    <source>
        <dbReference type="Proteomes" id="UP000095455"/>
    </source>
</evidence>
<evidence type="ECO:0000313" key="12">
    <source>
        <dbReference type="Proteomes" id="UP000432516"/>
    </source>
</evidence>
<reference evidence="10 12" key="2">
    <citation type="journal article" date="2019" name="Nat. Med.">
        <title>A library of human gut bacterial isolates paired with longitudinal multiomics data enables mechanistic microbiome research.</title>
        <authorList>
            <person name="Poyet M."/>
            <person name="Groussin M."/>
            <person name="Gibbons S.M."/>
            <person name="Avila-Pacheco J."/>
            <person name="Jiang X."/>
            <person name="Kearney S.M."/>
            <person name="Perrotta A.R."/>
            <person name="Berdy B."/>
            <person name="Zhao S."/>
            <person name="Lieberman T.D."/>
            <person name="Swanson P.K."/>
            <person name="Smith M."/>
            <person name="Roesemann S."/>
            <person name="Alexander J.E."/>
            <person name="Rich S.A."/>
            <person name="Livny J."/>
            <person name="Vlamakis H."/>
            <person name="Clish C."/>
            <person name="Bullock K."/>
            <person name="Deik A."/>
            <person name="Scott J."/>
            <person name="Pierce K.A."/>
            <person name="Xavier R.J."/>
            <person name="Alm E.J."/>
        </authorList>
    </citation>
    <scope>NUCLEOTIDE SEQUENCE [LARGE SCALE GENOMIC DNA]</scope>
    <source>
        <strain evidence="10 12">BIOML-A2</strain>
    </source>
</reference>
<protein>
    <submittedName>
        <fullName evidence="9">Fimbrillin-A associated anchor proteins Mfa1 and Mfa2</fullName>
    </submittedName>
</protein>
<evidence type="ECO:0000256" key="4">
    <source>
        <dbReference type="ARBA" id="ARBA00023136"/>
    </source>
</evidence>
<feature type="signal peptide" evidence="8">
    <location>
        <begin position="1"/>
        <end position="21"/>
    </location>
</feature>
<sequence length="329" mass="37446">MRIRSVHPVTFIMLLACYLIGCDSAVFDNLSDCPQGVNFHFYSQTPCEQFPNYPSDIRQVRVFAFDEKDVLVSEFSDKKAVLSADYSLPVTLRHTGKLTFVAWGGRDLEAYDFSGFKEGVTTRQEMWVALRLKDRRVSSAPGPLYVGLASISLENREDMGSVYERVAFNMRELTYRVHFTIRPIPDPFPMDEEFVIRVEDDNGVYDFNGQIALCERFEYVAEATRDTDGVLKADFTLMKLEEGRNTLVSLVNKTTGEILYTANLVDDIIMFRGDSGEPPYSLECDHDFPITLKLKYEKETWTLVQATVLDWNVVSRPVELGADIISGQI</sequence>
<evidence type="ECO:0000256" key="7">
    <source>
        <dbReference type="ARBA" id="ARBA00023288"/>
    </source>
</evidence>
<evidence type="ECO:0000256" key="2">
    <source>
        <dbReference type="ARBA" id="ARBA00007248"/>
    </source>
</evidence>
<comment type="similarity">
    <text evidence="2">Belongs to the bacteroidetes fimbrillin superfamily. FimB/Mfa2 family.</text>
</comment>
<evidence type="ECO:0000256" key="8">
    <source>
        <dbReference type="SAM" id="SignalP"/>
    </source>
</evidence>
<evidence type="ECO:0000256" key="5">
    <source>
        <dbReference type="ARBA" id="ARBA00023139"/>
    </source>
</evidence>
<dbReference type="Pfam" id="PF08842">
    <property type="entry name" value="Mfa2"/>
    <property type="match status" value="1"/>
</dbReference>
<keyword evidence="5" id="KW-0564">Palmitate</keyword>
<dbReference type="EMBL" id="CYYK01000006">
    <property type="protein sequence ID" value="CUO27550.1"/>
    <property type="molecule type" value="Genomic_DNA"/>
</dbReference>
<comment type="caution">
    <text evidence="10">The sequence shown here is derived from an EMBL/GenBank/DDBJ whole genome shotgun (WGS) entry which is preliminary data.</text>
</comment>
<evidence type="ECO:0000256" key="6">
    <source>
        <dbReference type="ARBA" id="ARBA00023237"/>
    </source>
</evidence>
<feature type="chain" id="PRO_5036301716" evidence="8">
    <location>
        <begin position="22"/>
        <end position="329"/>
    </location>
</feature>
<keyword evidence="4" id="KW-0472">Membrane</keyword>
<evidence type="ECO:0000313" key="10">
    <source>
        <dbReference type="EMBL" id="MRZ55870.1"/>
    </source>
</evidence>
<evidence type="ECO:0000256" key="1">
    <source>
        <dbReference type="ARBA" id="ARBA00004442"/>
    </source>
</evidence>
<keyword evidence="7" id="KW-0449">Lipoprotein</keyword>
<dbReference type="Proteomes" id="UP000095455">
    <property type="component" value="Unassembled WGS sequence"/>
</dbReference>
<dbReference type="EMBL" id="WKNE01000010">
    <property type="protein sequence ID" value="MRZ55870.1"/>
    <property type="molecule type" value="Genomic_DNA"/>
</dbReference>
<evidence type="ECO:0000313" key="9">
    <source>
        <dbReference type="EMBL" id="CUO27550.1"/>
    </source>
</evidence>
<comment type="subcellular location">
    <subcellularLocation>
        <location evidence="1">Cell outer membrane</location>
    </subcellularLocation>
</comment>
<accession>A0A174DUL3</accession>
<keyword evidence="6" id="KW-0998">Cell outer membrane</keyword>
<keyword evidence="3 8" id="KW-0732">Signal</keyword>
<dbReference type="GO" id="GO:0009279">
    <property type="term" value="C:cell outer membrane"/>
    <property type="evidence" value="ECO:0007669"/>
    <property type="project" value="UniProtKB-SubCell"/>
</dbReference>